<dbReference type="EC" id="2.7.7.65" evidence="1"/>
<reference evidence="5 6" key="1">
    <citation type="submission" date="2017-10" db="EMBL/GenBank/DDBJ databases">
        <title>Genomics of the genus Arcobacter.</title>
        <authorList>
            <person name="Perez-Cataluna A."/>
            <person name="Figueras M.J."/>
        </authorList>
    </citation>
    <scope>NUCLEOTIDE SEQUENCE [LARGE SCALE GENOMIC DNA]</scope>
    <source>
        <strain evidence="5 6">CECT 8441</strain>
    </source>
</reference>
<evidence type="ECO:0000313" key="5">
    <source>
        <dbReference type="EMBL" id="RXK07454.1"/>
    </source>
</evidence>
<keyword evidence="3" id="KW-0812">Transmembrane</keyword>
<comment type="catalytic activity">
    <reaction evidence="2">
        <text>2 GTP = 3',3'-c-di-GMP + 2 diphosphate</text>
        <dbReference type="Rhea" id="RHEA:24898"/>
        <dbReference type="ChEBI" id="CHEBI:33019"/>
        <dbReference type="ChEBI" id="CHEBI:37565"/>
        <dbReference type="ChEBI" id="CHEBI:58805"/>
        <dbReference type="EC" id="2.7.7.65"/>
    </reaction>
</comment>
<evidence type="ECO:0000256" key="1">
    <source>
        <dbReference type="ARBA" id="ARBA00012528"/>
    </source>
</evidence>
<dbReference type="InterPro" id="IPR050469">
    <property type="entry name" value="Diguanylate_Cyclase"/>
</dbReference>
<dbReference type="AlphaFoldDB" id="A0A4Q1AMX7"/>
<organism evidence="5 6">
    <name type="scientific">Halarcobacter ebronensis</name>
    <dbReference type="NCBI Taxonomy" id="1462615"/>
    <lineage>
        <taxon>Bacteria</taxon>
        <taxon>Pseudomonadati</taxon>
        <taxon>Campylobacterota</taxon>
        <taxon>Epsilonproteobacteria</taxon>
        <taxon>Campylobacterales</taxon>
        <taxon>Arcobacteraceae</taxon>
        <taxon>Halarcobacter</taxon>
    </lineage>
</organism>
<dbReference type="SUPFAM" id="SSF55073">
    <property type="entry name" value="Nucleotide cyclase"/>
    <property type="match status" value="1"/>
</dbReference>
<evidence type="ECO:0000313" key="6">
    <source>
        <dbReference type="Proteomes" id="UP000289758"/>
    </source>
</evidence>
<dbReference type="GO" id="GO:0052621">
    <property type="term" value="F:diguanylate cyclase activity"/>
    <property type="evidence" value="ECO:0007669"/>
    <property type="project" value="UniProtKB-EC"/>
</dbReference>
<dbReference type="EMBL" id="PDKK01000002">
    <property type="protein sequence ID" value="RXK07454.1"/>
    <property type="molecule type" value="Genomic_DNA"/>
</dbReference>
<dbReference type="PANTHER" id="PTHR45138">
    <property type="entry name" value="REGULATORY COMPONENTS OF SENSORY TRANSDUCTION SYSTEM"/>
    <property type="match status" value="1"/>
</dbReference>
<keyword evidence="3" id="KW-1133">Transmembrane helix</keyword>
<dbReference type="SMART" id="SM00267">
    <property type="entry name" value="GGDEF"/>
    <property type="match status" value="1"/>
</dbReference>
<dbReference type="PROSITE" id="PS50887">
    <property type="entry name" value="GGDEF"/>
    <property type="match status" value="1"/>
</dbReference>
<dbReference type="RefSeq" id="WP_129086344.1">
    <property type="nucleotide sequence ID" value="NZ_CP053836.1"/>
</dbReference>
<dbReference type="Proteomes" id="UP000289758">
    <property type="component" value="Unassembled WGS sequence"/>
</dbReference>
<keyword evidence="3" id="KW-0472">Membrane</keyword>
<feature type="transmembrane region" description="Helical" evidence="3">
    <location>
        <begin position="7"/>
        <end position="29"/>
    </location>
</feature>
<dbReference type="InterPro" id="IPR043128">
    <property type="entry name" value="Rev_trsase/Diguanyl_cyclase"/>
</dbReference>
<dbReference type="OrthoDB" id="5457582at2"/>
<dbReference type="InterPro" id="IPR029787">
    <property type="entry name" value="Nucleotide_cyclase"/>
</dbReference>
<sequence length="400" mass="46255">MMKKETIKIVAAISFTITILTIYSIWNYFYEKERLISQIDKQLYSAAVAVPFVLEDDFHDRALNALSISTQEDNQNIKNLSKLNNQLGTKFLYTVIHGKNKSYYLTSSSALDSEIKEHTEVRYFTPYPDASEVLKNSFEHLNTDYITPNKIYKPSYVPIFSDRWGTYRSIVLPIQTEKGNLYVVGVDMDITYVNKVLKQNTLQTLLSFLLFLLSIVPIIITYKNILKDKHQAYQEVSKKSITDSLTGLHNRYKLDKELAIHFENYQKHGHNFALLMLDLDHFKKINDKYGHKEGDEVLKHFAEILKESTRLTDIVGRWGGEEFLIIYPSSDINSSFQLAHKLHLALKESKKLQKYKLTISIGVGTPKENDTLESFQKDIDKALYKAKDKGRDQTVKVDEL</sequence>
<evidence type="ECO:0000256" key="2">
    <source>
        <dbReference type="ARBA" id="ARBA00034247"/>
    </source>
</evidence>
<evidence type="ECO:0000256" key="3">
    <source>
        <dbReference type="SAM" id="Phobius"/>
    </source>
</evidence>
<dbReference type="NCBIfam" id="TIGR00254">
    <property type="entry name" value="GGDEF"/>
    <property type="match status" value="1"/>
</dbReference>
<accession>A0A4Q1AMX7</accession>
<feature type="domain" description="GGDEF" evidence="4">
    <location>
        <begin position="270"/>
        <end position="399"/>
    </location>
</feature>
<evidence type="ECO:0000259" key="4">
    <source>
        <dbReference type="PROSITE" id="PS50887"/>
    </source>
</evidence>
<proteinExistence type="predicted"/>
<name>A0A4Q1AMX7_9BACT</name>
<gene>
    <name evidence="5" type="ORF">CRV07_03055</name>
</gene>
<dbReference type="InterPro" id="IPR000160">
    <property type="entry name" value="GGDEF_dom"/>
</dbReference>
<dbReference type="PANTHER" id="PTHR45138:SF9">
    <property type="entry name" value="DIGUANYLATE CYCLASE DGCM-RELATED"/>
    <property type="match status" value="1"/>
</dbReference>
<dbReference type="FunFam" id="3.30.70.270:FF:000001">
    <property type="entry name" value="Diguanylate cyclase domain protein"/>
    <property type="match status" value="1"/>
</dbReference>
<dbReference type="Gene3D" id="3.30.70.270">
    <property type="match status" value="1"/>
</dbReference>
<feature type="transmembrane region" description="Helical" evidence="3">
    <location>
        <begin position="204"/>
        <end position="222"/>
    </location>
</feature>
<comment type="caution">
    <text evidence="5">The sequence shown here is derived from an EMBL/GenBank/DDBJ whole genome shotgun (WGS) entry which is preliminary data.</text>
</comment>
<protein>
    <recommendedName>
        <fullName evidence="1">diguanylate cyclase</fullName>
        <ecNumber evidence="1">2.7.7.65</ecNumber>
    </recommendedName>
</protein>
<keyword evidence="6" id="KW-1185">Reference proteome</keyword>
<dbReference type="CDD" id="cd01949">
    <property type="entry name" value="GGDEF"/>
    <property type="match status" value="1"/>
</dbReference>
<dbReference type="Pfam" id="PF00990">
    <property type="entry name" value="GGDEF"/>
    <property type="match status" value="1"/>
</dbReference>